<evidence type="ECO:0000256" key="6">
    <source>
        <dbReference type="SAM" id="MobiDB-lite"/>
    </source>
</evidence>
<dbReference type="Proteomes" id="UP000183832">
    <property type="component" value="Unassembled WGS sequence"/>
</dbReference>
<feature type="compositionally biased region" description="Polar residues" evidence="6">
    <location>
        <begin position="486"/>
        <end position="498"/>
    </location>
</feature>
<dbReference type="AlphaFoldDB" id="A0A1J1HNG4"/>
<reference evidence="8 9" key="1">
    <citation type="submission" date="2015-04" db="EMBL/GenBank/DDBJ databases">
        <authorList>
            <person name="Syromyatnikov M.Y."/>
            <person name="Popov V.N."/>
        </authorList>
    </citation>
    <scope>NUCLEOTIDE SEQUENCE [LARGE SCALE GENOMIC DNA]</scope>
</reference>
<feature type="region of interest" description="Disordered" evidence="6">
    <location>
        <begin position="240"/>
        <end position="425"/>
    </location>
</feature>
<feature type="compositionally biased region" description="Basic residues" evidence="6">
    <location>
        <begin position="271"/>
        <end position="287"/>
    </location>
</feature>
<sequence>MLSIANKVFRDFKEFYNEINAATLTGAIDVIAVEQPDGTYHCSPFHVRFGKLGVLRSREKIVDIEINGEPVDIHMKLGESGEAFFVEECSEGDEELPHHMATSPIPSNELTNYEDTISASNANNNELKIPLPRRNSVDLGSKDISETETTNKFENQTSDFTLRRHTDNDLVRRDLISNKIEFTTQKLRQEFPEEQDQLYDEIKEKFNLRRMDESHQFRPITEDGQNDSDKSSGGVAELEIEGVLKSDQKEKSDDCKNLVKDDNKSSASQQSKKKRRKKSMIKKKNSQRKNSSSSSAGSVNSDIANETEVIENNSGIDSQDPSPNTENDIVKDLSRDDEVVTSERDRRDHDIHFFSDGELGSGISPQQSRPSTPIQSDTEFEVSQREKSENAMKSSASWKWGDPVVTTSDDRSNNANNLDSNKRNSMLSGMLSFMKQKRKSIPDGLYLSDLDPETMDPEVAALYFPQSNDTNDTKETKSRDDDRESGNGTSLPQSPTTSMELIKCEDIDDDEKQQADTSLNFVSLSLCGGMEKGGPSDEEFESNIVQYSDICHNPALFSSPNLVVRLNNKYYSWMTACPVVMTLLAYQKPLPNDICEKLLLHDLPKPKSKDDSQQQQQTQAESRRSWFSWRRSGGGSVQDSNKKTDLVDGVATQTSPMSSPQKTIKENQYGNGSVSSEDSFQQKNLDGGEDNLNTEKFRKTLRLSSQQIEKLNLKSGMNEVEFSVTTAYQGTSRCKCYLFKWKHSDKVVISDIDGTITKSDVLGHILPMVGKDWAQIGVAQLFSKIEENGYKMLYLSARAIGQSRATREYLRSIRQGDVQLPDGPLLLNPTSLISAFHREVIERKPEQFKIECLSDIKSLFTDKNPFYAGYGNRINDVWAYRAVGIPIMRIYTINPRGELKHELTQTFQSTYCSMTYIVDQLFPPIKLTDDDDCIEYTSFNYWRDPVCDVDFDVSGSSTPENSNASLQAIQSKPLATIPEN</sequence>
<evidence type="ECO:0000256" key="3">
    <source>
        <dbReference type="ARBA" id="ARBA00005476"/>
    </source>
</evidence>
<evidence type="ECO:0000313" key="8">
    <source>
        <dbReference type="EMBL" id="CRK87769.1"/>
    </source>
</evidence>
<feature type="region of interest" description="Disordered" evidence="6">
    <location>
        <begin position="123"/>
        <end position="160"/>
    </location>
</feature>
<feature type="compositionally biased region" description="Low complexity" evidence="6">
    <location>
        <begin position="613"/>
        <end position="631"/>
    </location>
</feature>
<name>A0A1J1HNG4_9DIPT</name>
<dbReference type="OrthoDB" id="4567at2759"/>
<dbReference type="PANTHER" id="PTHR12181">
    <property type="entry name" value="LIPIN"/>
    <property type="match status" value="1"/>
</dbReference>
<dbReference type="GO" id="GO:0032869">
    <property type="term" value="P:cellular response to insulin stimulus"/>
    <property type="evidence" value="ECO:0007669"/>
    <property type="project" value="TreeGrafter"/>
</dbReference>
<evidence type="ECO:0000313" key="9">
    <source>
        <dbReference type="Proteomes" id="UP000183832"/>
    </source>
</evidence>
<feature type="region of interest" description="Disordered" evidence="6">
    <location>
        <begin position="462"/>
        <end position="498"/>
    </location>
</feature>
<feature type="compositionally biased region" description="Polar residues" evidence="6">
    <location>
        <begin position="310"/>
        <end position="327"/>
    </location>
</feature>
<dbReference type="STRING" id="568069.A0A1J1HNG4"/>
<comment type="catalytic activity">
    <reaction evidence="1">
        <text>a 1,2-diacyl-sn-glycero-3-phosphate + H2O = a 1,2-diacyl-sn-glycerol + phosphate</text>
        <dbReference type="Rhea" id="RHEA:27429"/>
        <dbReference type="ChEBI" id="CHEBI:15377"/>
        <dbReference type="ChEBI" id="CHEBI:17815"/>
        <dbReference type="ChEBI" id="CHEBI:43474"/>
        <dbReference type="ChEBI" id="CHEBI:58608"/>
        <dbReference type="EC" id="3.1.3.4"/>
    </reaction>
    <physiologicalReaction direction="left-to-right" evidence="1">
        <dbReference type="Rhea" id="RHEA:27430"/>
    </physiologicalReaction>
</comment>
<feature type="region of interest" description="Disordered" evidence="6">
    <location>
        <begin position="605"/>
        <end position="692"/>
    </location>
</feature>
<dbReference type="Pfam" id="PF08235">
    <property type="entry name" value="LNS2"/>
    <property type="match status" value="1"/>
</dbReference>
<dbReference type="InterPro" id="IPR013209">
    <property type="entry name" value="LNS2"/>
</dbReference>
<dbReference type="InterPro" id="IPR031315">
    <property type="entry name" value="LNS2/PITP"/>
</dbReference>
<dbReference type="Pfam" id="PF04571">
    <property type="entry name" value="Lipin_N"/>
    <property type="match status" value="1"/>
</dbReference>
<comment type="similarity">
    <text evidence="3">Belongs to the lipin family.</text>
</comment>
<evidence type="ECO:0000259" key="7">
    <source>
        <dbReference type="SMART" id="SM00775"/>
    </source>
</evidence>
<evidence type="ECO:0000256" key="5">
    <source>
        <dbReference type="ARBA" id="ARBA00022801"/>
    </source>
</evidence>
<dbReference type="InterPro" id="IPR031703">
    <property type="entry name" value="Lipin_mid"/>
</dbReference>
<dbReference type="GO" id="GO:0005634">
    <property type="term" value="C:nucleus"/>
    <property type="evidence" value="ECO:0007669"/>
    <property type="project" value="TreeGrafter"/>
</dbReference>
<gene>
    <name evidence="8" type="ORF">CLUMA_CG001557</name>
</gene>
<dbReference type="InterPro" id="IPR036412">
    <property type="entry name" value="HAD-like_sf"/>
</dbReference>
<feature type="compositionally biased region" description="Polar residues" evidence="6">
    <location>
        <begin position="363"/>
        <end position="377"/>
    </location>
</feature>
<feature type="compositionally biased region" description="Low complexity" evidence="6">
    <location>
        <begin position="288"/>
        <end position="301"/>
    </location>
</feature>
<dbReference type="GO" id="GO:0009062">
    <property type="term" value="P:fatty acid catabolic process"/>
    <property type="evidence" value="ECO:0007669"/>
    <property type="project" value="TreeGrafter"/>
</dbReference>
<feature type="compositionally biased region" description="Basic and acidic residues" evidence="6">
    <location>
        <begin position="242"/>
        <end position="264"/>
    </location>
</feature>
<accession>A0A1J1HNG4</accession>
<organism evidence="8 9">
    <name type="scientific">Clunio marinus</name>
    <dbReference type="NCBI Taxonomy" id="568069"/>
    <lineage>
        <taxon>Eukaryota</taxon>
        <taxon>Metazoa</taxon>
        <taxon>Ecdysozoa</taxon>
        <taxon>Arthropoda</taxon>
        <taxon>Hexapoda</taxon>
        <taxon>Insecta</taxon>
        <taxon>Pterygota</taxon>
        <taxon>Neoptera</taxon>
        <taxon>Endopterygota</taxon>
        <taxon>Diptera</taxon>
        <taxon>Nematocera</taxon>
        <taxon>Chironomoidea</taxon>
        <taxon>Chironomidae</taxon>
        <taxon>Clunio</taxon>
    </lineage>
</organism>
<comment type="cofactor">
    <cofactor evidence="2">
        <name>Mg(2+)</name>
        <dbReference type="ChEBI" id="CHEBI:18420"/>
    </cofactor>
</comment>
<dbReference type="GO" id="GO:0008195">
    <property type="term" value="F:phosphatidate phosphatase activity"/>
    <property type="evidence" value="ECO:0007669"/>
    <property type="project" value="UniProtKB-EC"/>
</dbReference>
<protein>
    <recommendedName>
        <fullName evidence="4">phosphatidate phosphatase</fullName>
        <ecNumber evidence="4">3.1.3.4</ecNumber>
    </recommendedName>
</protein>
<dbReference type="PANTHER" id="PTHR12181:SF12">
    <property type="entry name" value="PHOSPHATIDATE PHOSPHATASE"/>
    <property type="match status" value="1"/>
</dbReference>
<evidence type="ECO:0000256" key="1">
    <source>
        <dbReference type="ARBA" id="ARBA00001180"/>
    </source>
</evidence>
<dbReference type="InterPro" id="IPR007651">
    <property type="entry name" value="Lipin_N"/>
</dbReference>
<evidence type="ECO:0000256" key="4">
    <source>
        <dbReference type="ARBA" id="ARBA00012638"/>
    </source>
</evidence>
<keyword evidence="5" id="KW-0378">Hydrolase</keyword>
<feature type="compositionally biased region" description="Polar residues" evidence="6">
    <location>
        <begin position="651"/>
        <end position="684"/>
    </location>
</feature>
<dbReference type="Pfam" id="PF16876">
    <property type="entry name" value="Lipin_mid"/>
    <property type="match status" value="1"/>
</dbReference>
<dbReference type="InterPro" id="IPR026058">
    <property type="entry name" value="LIPIN"/>
</dbReference>
<feature type="compositionally biased region" description="Basic and acidic residues" evidence="6">
    <location>
        <begin position="328"/>
        <end position="355"/>
    </location>
</feature>
<dbReference type="GO" id="GO:0019432">
    <property type="term" value="P:triglyceride biosynthetic process"/>
    <property type="evidence" value="ECO:0007669"/>
    <property type="project" value="TreeGrafter"/>
</dbReference>
<evidence type="ECO:0000256" key="2">
    <source>
        <dbReference type="ARBA" id="ARBA00001946"/>
    </source>
</evidence>
<feature type="compositionally biased region" description="Basic and acidic residues" evidence="6">
    <location>
        <begin position="471"/>
        <end position="485"/>
    </location>
</feature>
<dbReference type="SMART" id="SM00775">
    <property type="entry name" value="LNS2"/>
    <property type="match status" value="1"/>
</dbReference>
<dbReference type="GO" id="GO:0045944">
    <property type="term" value="P:positive regulation of transcription by RNA polymerase II"/>
    <property type="evidence" value="ECO:0007669"/>
    <property type="project" value="TreeGrafter"/>
</dbReference>
<feature type="domain" description="LNS2/PITP" evidence="7">
    <location>
        <begin position="747"/>
        <end position="902"/>
    </location>
</feature>
<proteinExistence type="inferred from homology"/>
<dbReference type="EMBL" id="CVRI01000005">
    <property type="protein sequence ID" value="CRK87769.1"/>
    <property type="molecule type" value="Genomic_DNA"/>
</dbReference>
<dbReference type="GO" id="GO:0003713">
    <property type="term" value="F:transcription coactivator activity"/>
    <property type="evidence" value="ECO:0007669"/>
    <property type="project" value="TreeGrafter"/>
</dbReference>
<keyword evidence="9" id="KW-1185">Reference proteome</keyword>
<feature type="compositionally biased region" description="Basic and acidic residues" evidence="6">
    <location>
        <begin position="140"/>
        <end position="151"/>
    </location>
</feature>
<dbReference type="EC" id="3.1.3.4" evidence="4"/>
<dbReference type="SUPFAM" id="SSF56784">
    <property type="entry name" value="HAD-like"/>
    <property type="match status" value="1"/>
</dbReference>
<feature type="compositionally biased region" description="Polar residues" evidence="6">
    <location>
        <begin position="413"/>
        <end position="425"/>
    </location>
</feature>